<accession>A0ABY9AI63</accession>
<protein>
    <submittedName>
        <fullName evidence="3">XopAP family type III secretion system effector</fullName>
    </submittedName>
</protein>
<evidence type="ECO:0000313" key="4">
    <source>
        <dbReference type="Proteomes" id="UP001242732"/>
    </source>
</evidence>
<dbReference type="InterPro" id="IPR002921">
    <property type="entry name" value="Fungal_lipase-type"/>
</dbReference>
<dbReference type="RefSeq" id="WP_011795933.1">
    <property type="nucleotide sequence ID" value="NZ_CP023687.1"/>
</dbReference>
<keyword evidence="4" id="KW-1185">Reference proteome</keyword>
<evidence type="ECO:0000256" key="1">
    <source>
        <dbReference type="SAM" id="MobiDB-lite"/>
    </source>
</evidence>
<feature type="region of interest" description="Disordered" evidence="1">
    <location>
        <begin position="1"/>
        <end position="74"/>
    </location>
</feature>
<reference evidence="3 4" key="1">
    <citation type="submission" date="2023-06" db="EMBL/GenBank/DDBJ databases">
        <authorList>
            <person name="Ham H."/>
            <person name="Park D.S."/>
        </authorList>
    </citation>
    <scope>NUCLEOTIDE SEQUENCE [LARGE SCALE GENOMIC DNA]</scope>
    <source>
        <strain evidence="3 4">KACC 17005</strain>
    </source>
</reference>
<organism evidence="3 4">
    <name type="scientific">Paracidovorax citrulli</name>
    <name type="common">Acidovorax citrulli</name>
    <dbReference type="NCBI Taxonomy" id="80869"/>
    <lineage>
        <taxon>Bacteria</taxon>
        <taxon>Pseudomonadati</taxon>
        <taxon>Pseudomonadota</taxon>
        <taxon>Betaproteobacteria</taxon>
        <taxon>Burkholderiales</taxon>
        <taxon>Comamonadaceae</taxon>
        <taxon>Paracidovorax</taxon>
    </lineage>
</organism>
<gene>
    <name evidence="3" type="primary">xopAP</name>
    <name evidence="3" type="ORF">QRO08_12310</name>
</gene>
<dbReference type="SUPFAM" id="SSF53474">
    <property type="entry name" value="alpha/beta-Hydrolases"/>
    <property type="match status" value="1"/>
</dbReference>
<dbReference type="Gene3D" id="3.40.50.1820">
    <property type="entry name" value="alpha/beta hydrolase"/>
    <property type="match status" value="1"/>
</dbReference>
<dbReference type="InterPro" id="IPR029058">
    <property type="entry name" value="AB_hydrolase_fold"/>
</dbReference>
<sequence length="404" mass="43827">MAIHSLSSPGNTRLSTMPWSLSPALQPVAPGAGRKRNLPENGMHLPPRAAPRTVADGPLATRPGPDHPAPPRNLAHPPDGIDLAQVDLGQALACVDLPTVPAEGSNGRVYISPAALERMRREVLECMRVFSGHAYTEDASRIPSVGGLGFDSAWSTPALRCWKGATQKAEVLVLAFSGTRMDDCKDLLCDFSSHWTRPHRNPFGDHLPALGAVGMGWQGRWHEEARASRAQGRTLRSLLTTSAAEARKTGRMLSVSVTGHSLGAAVAILAGVDIANFLRHKEIDGQVSTCVFNPPRIAPDGIEERFQEALELRLGSNPGMRFALRQFVREQDPIQSMPLHMHHPAWPHPQGSRVQRTDLAHGMIATCTDGPASRWNPAVNHDLSPWQEAIGGGMSRSELRSLFR</sequence>
<dbReference type="Proteomes" id="UP001242732">
    <property type="component" value="Chromosome"/>
</dbReference>
<proteinExistence type="predicted"/>
<dbReference type="NCBIfam" id="NF041407">
    <property type="entry name" value="XopAP"/>
    <property type="match status" value="1"/>
</dbReference>
<dbReference type="EMBL" id="CP127363">
    <property type="protein sequence ID" value="WIY46645.1"/>
    <property type="molecule type" value="Genomic_DNA"/>
</dbReference>
<dbReference type="Pfam" id="PF01764">
    <property type="entry name" value="Lipase_3"/>
    <property type="match status" value="1"/>
</dbReference>
<feature type="compositionally biased region" description="Polar residues" evidence="1">
    <location>
        <begin position="1"/>
        <end position="19"/>
    </location>
</feature>
<name>A0ABY9AI63_PARCI</name>
<feature type="domain" description="Fungal lipase-type" evidence="2">
    <location>
        <begin position="173"/>
        <end position="338"/>
    </location>
</feature>
<evidence type="ECO:0000313" key="3">
    <source>
        <dbReference type="EMBL" id="WIY46645.1"/>
    </source>
</evidence>
<evidence type="ECO:0000259" key="2">
    <source>
        <dbReference type="Pfam" id="PF01764"/>
    </source>
</evidence>